<keyword evidence="2" id="KW-1185">Reference proteome</keyword>
<dbReference type="EMBL" id="JACHIG010000002">
    <property type="protein sequence ID" value="MBB5031561.1"/>
    <property type="molecule type" value="Genomic_DNA"/>
</dbReference>
<evidence type="ECO:0000313" key="1">
    <source>
        <dbReference type="EMBL" id="MBB5031561.1"/>
    </source>
</evidence>
<proteinExistence type="predicted"/>
<name>A0A7W7Y8E9_9BACT</name>
<comment type="caution">
    <text evidence="1">The sequence shown here is derived from an EMBL/GenBank/DDBJ whole genome shotgun (WGS) entry which is preliminary data.</text>
</comment>
<accession>A0A7W7Y8E9</accession>
<dbReference type="Proteomes" id="UP000590740">
    <property type="component" value="Unassembled WGS sequence"/>
</dbReference>
<dbReference type="AlphaFoldDB" id="A0A7W7Y8E9"/>
<organism evidence="1 2">
    <name type="scientific">Prosthecobacter vanneervenii</name>
    <dbReference type="NCBI Taxonomy" id="48466"/>
    <lineage>
        <taxon>Bacteria</taxon>
        <taxon>Pseudomonadati</taxon>
        <taxon>Verrucomicrobiota</taxon>
        <taxon>Verrucomicrobiia</taxon>
        <taxon>Verrucomicrobiales</taxon>
        <taxon>Verrucomicrobiaceae</taxon>
        <taxon>Prosthecobacter</taxon>
    </lineage>
</organism>
<sequence length="39" mass="4317">MKLFTLIINYAVIQALHHLKGKVHSTINHCVCGVCNLIA</sequence>
<gene>
    <name evidence="1" type="ORF">HNQ65_001129</name>
</gene>
<reference evidence="1 2" key="1">
    <citation type="submission" date="2020-08" db="EMBL/GenBank/DDBJ databases">
        <title>Genomic Encyclopedia of Type Strains, Phase IV (KMG-IV): sequencing the most valuable type-strain genomes for metagenomic binning, comparative biology and taxonomic classification.</title>
        <authorList>
            <person name="Goeker M."/>
        </authorList>
    </citation>
    <scope>NUCLEOTIDE SEQUENCE [LARGE SCALE GENOMIC DNA]</scope>
    <source>
        <strain evidence="1 2">DSM 12252</strain>
    </source>
</reference>
<protein>
    <submittedName>
        <fullName evidence="1">Uncharacterized protein</fullName>
    </submittedName>
</protein>
<evidence type="ECO:0000313" key="2">
    <source>
        <dbReference type="Proteomes" id="UP000590740"/>
    </source>
</evidence>